<evidence type="ECO:0000256" key="7">
    <source>
        <dbReference type="ARBA" id="ARBA00022723"/>
    </source>
</evidence>
<dbReference type="PANTHER" id="PTHR35864:SF1">
    <property type="entry name" value="ZINC METALLOPROTEASE YWHC-RELATED"/>
    <property type="match status" value="1"/>
</dbReference>
<dbReference type="Proteomes" id="UP000186705">
    <property type="component" value="Unassembled WGS sequence"/>
</dbReference>
<evidence type="ECO:0000256" key="3">
    <source>
        <dbReference type="ARBA" id="ARBA00007931"/>
    </source>
</evidence>
<comment type="cofactor">
    <cofactor evidence="1">
        <name>Zn(2+)</name>
        <dbReference type="ChEBI" id="CHEBI:29105"/>
    </cofactor>
</comment>
<dbReference type="STRING" id="1862672.BO225_09980"/>
<evidence type="ECO:0000313" key="15">
    <source>
        <dbReference type="EMBL" id="OLU44711.1"/>
    </source>
</evidence>
<keyword evidence="6 13" id="KW-0812">Transmembrane</keyword>
<comment type="similarity">
    <text evidence="3">Belongs to the peptidase M50B family.</text>
</comment>
<keyword evidence="7" id="KW-0479">Metal-binding</keyword>
<evidence type="ECO:0000259" key="14">
    <source>
        <dbReference type="Pfam" id="PF02163"/>
    </source>
</evidence>
<evidence type="ECO:0000256" key="13">
    <source>
        <dbReference type="SAM" id="Phobius"/>
    </source>
</evidence>
<dbReference type="GO" id="GO:0006508">
    <property type="term" value="P:proteolysis"/>
    <property type="evidence" value="ECO:0007669"/>
    <property type="project" value="UniProtKB-KW"/>
</dbReference>
<evidence type="ECO:0000256" key="11">
    <source>
        <dbReference type="ARBA" id="ARBA00023049"/>
    </source>
</evidence>
<accession>A0A1U7NKG7</accession>
<dbReference type="InterPro" id="IPR052348">
    <property type="entry name" value="Metallopeptidase_M50B"/>
</dbReference>
<dbReference type="EMBL" id="MPKA01000097">
    <property type="protein sequence ID" value="OLU44711.1"/>
    <property type="molecule type" value="Genomic_DNA"/>
</dbReference>
<evidence type="ECO:0000256" key="6">
    <source>
        <dbReference type="ARBA" id="ARBA00022692"/>
    </source>
</evidence>
<organism evidence="15 16">
    <name type="scientific">Dubosiella newyorkensis</name>
    <dbReference type="NCBI Taxonomy" id="1862672"/>
    <lineage>
        <taxon>Bacteria</taxon>
        <taxon>Bacillati</taxon>
        <taxon>Bacillota</taxon>
        <taxon>Erysipelotrichia</taxon>
        <taxon>Erysipelotrichales</taxon>
        <taxon>Erysipelotrichaceae</taxon>
        <taxon>Dubosiella</taxon>
    </lineage>
</organism>
<dbReference type="RefSeq" id="WP_076342105.1">
    <property type="nucleotide sequence ID" value="NZ_MPKA01000097.1"/>
</dbReference>
<dbReference type="GO" id="GO:0005886">
    <property type="term" value="C:plasma membrane"/>
    <property type="evidence" value="ECO:0007669"/>
    <property type="project" value="UniProtKB-SubCell"/>
</dbReference>
<keyword evidence="5 15" id="KW-0645">Protease</keyword>
<gene>
    <name evidence="15" type="ORF">BO225_09980</name>
</gene>
<dbReference type="PANTHER" id="PTHR35864">
    <property type="entry name" value="ZINC METALLOPROTEASE MJ0611-RELATED"/>
    <property type="match status" value="1"/>
</dbReference>
<dbReference type="AlphaFoldDB" id="A0A1U7NKG7"/>
<dbReference type="CDD" id="cd06158">
    <property type="entry name" value="S2P-M50_like_1"/>
    <property type="match status" value="1"/>
</dbReference>
<comment type="subcellular location">
    <subcellularLocation>
        <location evidence="2">Cell membrane</location>
        <topology evidence="2">Multi-pass membrane protein</topology>
    </subcellularLocation>
</comment>
<evidence type="ECO:0000256" key="2">
    <source>
        <dbReference type="ARBA" id="ARBA00004651"/>
    </source>
</evidence>
<keyword evidence="16" id="KW-1185">Reference proteome</keyword>
<feature type="transmembrane region" description="Helical" evidence="13">
    <location>
        <begin position="177"/>
        <end position="199"/>
    </location>
</feature>
<feature type="transmembrane region" description="Helical" evidence="13">
    <location>
        <begin position="132"/>
        <end position="151"/>
    </location>
</feature>
<keyword evidence="11" id="KW-0482">Metalloprotease</keyword>
<comment type="caution">
    <text evidence="15">The sequence shown here is derived from an EMBL/GenBank/DDBJ whole genome shotgun (WGS) entry which is preliminary data.</text>
</comment>
<keyword evidence="9" id="KW-0862">Zinc</keyword>
<sequence>MFTSSMSLESIFILLIAVILSMSIHEMAHGLVSYWLGDPTAKEAGRLSLNPFRHIDWLGLFSLLIFRFGWAKPVPIDSRYYKDPKSGIIWTSFAGPLANFMLSFLCVVLYYGMIRFAPTFFIGSIGQLLSQILAVTASMSIGFGIFNLLPIPPLDGAKILWSFLPDDLYYKINNGAWWTNLLFFALLWSGLISGPISMLRNQMIEFFSNIAIHLFGF</sequence>
<keyword evidence="8" id="KW-0378">Hydrolase</keyword>
<feature type="transmembrane region" description="Helical" evidence="13">
    <location>
        <begin position="12"/>
        <end position="36"/>
    </location>
</feature>
<dbReference type="InterPro" id="IPR008915">
    <property type="entry name" value="Peptidase_M50"/>
</dbReference>
<evidence type="ECO:0000256" key="10">
    <source>
        <dbReference type="ARBA" id="ARBA00022989"/>
    </source>
</evidence>
<dbReference type="GO" id="GO:0008237">
    <property type="term" value="F:metallopeptidase activity"/>
    <property type="evidence" value="ECO:0007669"/>
    <property type="project" value="UniProtKB-KW"/>
</dbReference>
<proteinExistence type="inferred from homology"/>
<reference evidence="15 16" key="1">
    <citation type="submission" date="2016-11" db="EMBL/GenBank/DDBJ databases">
        <title>Description of two novel members of the family Erysipelotrichaceae: Ileibacterium lipovorans gen. nov., sp. nov. and Dubosiella newyorkensis, gen. nov., sp. nov.</title>
        <authorList>
            <person name="Cox L.M."/>
            <person name="Sohn J."/>
            <person name="Tyrrell K.L."/>
            <person name="Citron D.M."/>
            <person name="Lawson P.A."/>
            <person name="Patel N.B."/>
            <person name="Iizumi T."/>
            <person name="Perez-Perez G.I."/>
            <person name="Goldstein E.J."/>
            <person name="Blaser M.J."/>
        </authorList>
    </citation>
    <scope>NUCLEOTIDE SEQUENCE [LARGE SCALE GENOMIC DNA]</scope>
    <source>
        <strain evidence="15 16">NYU-BL-A4</strain>
    </source>
</reference>
<evidence type="ECO:0000313" key="16">
    <source>
        <dbReference type="Proteomes" id="UP000186705"/>
    </source>
</evidence>
<dbReference type="GO" id="GO:0046872">
    <property type="term" value="F:metal ion binding"/>
    <property type="evidence" value="ECO:0007669"/>
    <property type="project" value="UniProtKB-KW"/>
</dbReference>
<dbReference type="GeneID" id="78276264"/>
<evidence type="ECO:0000256" key="1">
    <source>
        <dbReference type="ARBA" id="ARBA00001947"/>
    </source>
</evidence>
<keyword evidence="10 13" id="KW-1133">Transmembrane helix</keyword>
<protein>
    <submittedName>
        <fullName evidence="15">Site-2 protease family protein</fullName>
    </submittedName>
</protein>
<evidence type="ECO:0000256" key="9">
    <source>
        <dbReference type="ARBA" id="ARBA00022833"/>
    </source>
</evidence>
<feature type="transmembrane region" description="Helical" evidence="13">
    <location>
        <begin position="88"/>
        <end position="111"/>
    </location>
</feature>
<dbReference type="InterPro" id="IPR044537">
    <property type="entry name" value="Rip2-like"/>
</dbReference>
<evidence type="ECO:0000256" key="12">
    <source>
        <dbReference type="ARBA" id="ARBA00023136"/>
    </source>
</evidence>
<keyword evidence="4" id="KW-1003">Cell membrane</keyword>
<feature type="domain" description="Peptidase M50" evidence="14">
    <location>
        <begin position="128"/>
        <end position="165"/>
    </location>
</feature>
<evidence type="ECO:0000256" key="4">
    <source>
        <dbReference type="ARBA" id="ARBA00022475"/>
    </source>
</evidence>
<keyword evidence="12 13" id="KW-0472">Membrane</keyword>
<evidence type="ECO:0000256" key="5">
    <source>
        <dbReference type="ARBA" id="ARBA00022670"/>
    </source>
</evidence>
<evidence type="ECO:0000256" key="8">
    <source>
        <dbReference type="ARBA" id="ARBA00022801"/>
    </source>
</evidence>
<name>A0A1U7NKG7_9FIRM</name>
<dbReference type="Pfam" id="PF02163">
    <property type="entry name" value="Peptidase_M50"/>
    <property type="match status" value="1"/>
</dbReference>